<keyword evidence="3" id="KW-1185">Reference proteome</keyword>
<dbReference type="NCBIfam" id="NF047646">
    <property type="entry name" value="REP_Tyr_transpos"/>
    <property type="match status" value="1"/>
</dbReference>
<gene>
    <name evidence="2" type="ORF">HNQ41_002801</name>
</gene>
<accession>A0A840QT95</accession>
<dbReference type="Pfam" id="PF01797">
    <property type="entry name" value="Y1_Tnp"/>
    <property type="match status" value="1"/>
</dbReference>
<dbReference type="GO" id="GO:0003677">
    <property type="term" value="F:DNA binding"/>
    <property type="evidence" value="ECO:0007669"/>
    <property type="project" value="InterPro"/>
</dbReference>
<dbReference type="RefSeq" id="WP_184664994.1">
    <property type="nucleotide sequence ID" value="NZ_JACHHB010000014.1"/>
</dbReference>
<proteinExistence type="predicted"/>
<dbReference type="SMART" id="SM01321">
    <property type="entry name" value="Y1_Tnp"/>
    <property type="match status" value="1"/>
</dbReference>
<reference evidence="2 3" key="1">
    <citation type="submission" date="2020-08" db="EMBL/GenBank/DDBJ databases">
        <title>Genomic Encyclopedia of Type Strains, Phase IV (KMG-IV): sequencing the most valuable type-strain genomes for metagenomic binning, comparative biology and taxonomic classification.</title>
        <authorList>
            <person name="Goeker M."/>
        </authorList>
    </citation>
    <scope>NUCLEOTIDE SEQUENCE [LARGE SCALE GENOMIC DNA]</scope>
    <source>
        <strain evidence="2 3">DSM 24696</strain>
    </source>
</reference>
<dbReference type="InterPro" id="IPR002686">
    <property type="entry name" value="Transposase_17"/>
</dbReference>
<evidence type="ECO:0000259" key="1">
    <source>
        <dbReference type="SMART" id="SM01321"/>
    </source>
</evidence>
<dbReference type="EMBL" id="JACHHB010000014">
    <property type="protein sequence ID" value="MBB5174584.1"/>
    <property type="molecule type" value="Genomic_DNA"/>
</dbReference>
<comment type="caution">
    <text evidence="2">The sequence shown here is derived from an EMBL/GenBank/DDBJ whole genome shotgun (WGS) entry which is preliminary data.</text>
</comment>
<dbReference type="SUPFAM" id="SSF143422">
    <property type="entry name" value="Transposase IS200-like"/>
    <property type="match status" value="1"/>
</dbReference>
<name>A0A840QT95_9BACI</name>
<evidence type="ECO:0000313" key="2">
    <source>
        <dbReference type="EMBL" id="MBB5174584.1"/>
    </source>
</evidence>
<dbReference type="GO" id="GO:0006313">
    <property type="term" value="P:DNA transposition"/>
    <property type="evidence" value="ECO:0007669"/>
    <property type="project" value="InterPro"/>
</dbReference>
<dbReference type="GO" id="GO:0004803">
    <property type="term" value="F:transposase activity"/>
    <property type="evidence" value="ECO:0007669"/>
    <property type="project" value="InterPro"/>
</dbReference>
<dbReference type="Gene3D" id="3.30.70.1290">
    <property type="entry name" value="Transposase IS200-like"/>
    <property type="match status" value="1"/>
</dbReference>
<organism evidence="2 3">
    <name type="scientific">Texcoconibacillus texcoconensis</name>
    <dbReference type="NCBI Taxonomy" id="1095777"/>
    <lineage>
        <taxon>Bacteria</taxon>
        <taxon>Bacillati</taxon>
        <taxon>Bacillota</taxon>
        <taxon>Bacilli</taxon>
        <taxon>Bacillales</taxon>
        <taxon>Bacillaceae</taxon>
        <taxon>Texcoconibacillus</taxon>
    </lineage>
</organism>
<dbReference type="PANTHER" id="PTHR34322:SF2">
    <property type="entry name" value="TRANSPOSASE IS200-LIKE DOMAIN-CONTAINING PROTEIN"/>
    <property type="match status" value="1"/>
</dbReference>
<dbReference type="InterPro" id="IPR036515">
    <property type="entry name" value="Transposase_17_sf"/>
</dbReference>
<evidence type="ECO:0000313" key="3">
    <source>
        <dbReference type="Proteomes" id="UP000551878"/>
    </source>
</evidence>
<dbReference type="Proteomes" id="UP000551878">
    <property type="component" value="Unassembled WGS sequence"/>
</dbReference>
<sequence>MGRKPRSKSAYGIYHIMWRGANGQEIFHDDEDRMRFLGTFLKCKIQAEMTVYAWCLMSNHVHLLVREGNEDISLTMKRIGVSFALYYNWKYRTQGHLFQDRFKSENVESRRYFLTVVRYIHQNPVKAGMVNQVDQWPWSSCLGYYNEEVYPERLLDTGLALKMFSTDLATARATFKVFNERKTSDQCLDETAYRRRLSDEEARVEIKKVLGSIEIPQVKSLPKVSRNHLLRKVKAIEGISQRQAARILGVSPNFVYKA</sequence>
<dbReference type="AlphaFoldDB" id="A0A840QT95"/>
<feature type="domain" description="Transposase IS200-like" evidence="1">
    <location>
        <begin position="10"/>
        <end position="123"/>
    </location>
</feature>
<protein>
    <submittedName>
        <fullName evidence="2">REP element-mobilizing transposase RayT</fullName>
    </submittedName>
</protein>
<dbReference type="PANTHER" id="PTHR34322">
    <property type="entry name" value="TRANSPOSASE, Y1_TNP DOMAIN-CONTAINING"/>
    <property type="match status" value="1"/>
</dbReference>